<gene>
    <name evidence="1" type="ORF">PV06_08409</name>
</gene>
<dbReference type="OrthoDB" id="4155104at2759"/>
<name>A0A0D2DBH4_9EURO</name>
<dbReference type="GeneID" id="27360483"/>
<dbReference type="VEuPathDB" id="FungiDB:PV06_08409"/>
<organism evidence="1 2">
    <name type="scientific">Exophiala oligosperma</name>
    <dbReference type="NCBI Taxonomy" id="215243"/>
    <lineage>
        <taxon>Eukaryota</taxon>
        <taxon>Fungi</taxon>
        <taxon>Dikarya</taxon>
        <taxon>Ascomycota</taxon>
        <taxon>Pezizomycotina</taxon>
        <taxon>Eurotiomycetes</taxon>
        <taxon>Chaetothyriomycetidae</taxon>
        <taxon>Chaetothyriales</taxon>
        <taxon>Herpotrichiellaceae</taxon>
        <taxon>Exophiala</taxon>
    </lineage>
</organism>
<dbReference type="EMBL" id="KN847339">
    <property type="protein sequence ID" value="KIW39835.1"/>
    <property type="molecule type" value="Genomic_DNA"/>
</dbReference>
<evidence type="ECO:0000313" key="1">
    <source>
        <dbReference type="EMBL" id="KIW39835.1"/>
    </source>
</evidence>
<accession>A0A0D2DBH4</accession>
<protein>
    <submittedName>
        <fullName evidence="1">Uncharacterized protein</fullName>
    </submittedName>
</protein>
<dbReference type="RefSeq" id="XP_016260051.1">
    <property type="nucleotide sequence ID" value="XM_016409743.1"/>
</dbReference>
<keyword evidence="2" id="KW-1185">Reference proteome</keyword>
<evidence type="ECO:0000313" key="2">
    <source>
        <dbReference type="Proteomes" id="UP000053342"/>
    </source>
</evidence>
<reference evidence="1 2" key="1">
    <citation type="submission" date="2015-01" db="EMBL/GenBank/DDBJ databases">
        <title>The Genome Sequence of Exophiala oligosperma CBS72588.</title>
        <authorList>
            <consortium name="The Broad Institute Genomics Platform"/>
            <person name="Cuomo C."/>
            <person name="de Hoog S."/>
            <person name="Gorbushina A."/>
            <person name="Stielow B."/>
            <person name="Teixiera M."/>
            <person name="Abouelleil A."/>
            <person name="Chapman S.B."/>
            <person name="Priest M."/>
            <person name="Young S.K."/>
            <person name="Wortman J."/>
            <person name="Nusbaum C."/>
            <person name="Birren B."/>
        </authorList>
    </citation>
    <scope>NUCLEOTIDE SEQUENCE [LARGE SCALE GENOMIC DNA]</scope>
    <source>
        <strain evidence="1 2">CBS 72588</strain>
    </source>
</reference>
<dbReference type="Proteomes" id="UP000053342">
    <property type="component" value="Unassembled WGS sequence"/>
</dbReference>
<dbReference type="HOGENOM" id="CLU_039645_0_0_1"/>
<dbReference type="AlphaFoldDB" id="A0A0D2DBH4"/>
<sequence>MSTSECILAPPLPNHRFLVRPFSSLPLHFLSLSLHLKVVPRLQPRGLELALGVNHASVSSVTDSFASFPLCILLPLTLSLPCIPTCACENTDSTSNTIRILLSSTTQSRIDMAKKSGNKPIRRHGLPKAPIIYINDPVEGMPHARYIRDLIPDSILAFGPPSDRDTLTKSLPVSLEKLQKKLKINDRVLIVADNRLDDETDVKIETAKEFHKHAIKYGCNFASIDLYFGGLASEVKLTSWNSNHLNVCISNIPVKDISEKVFRWLFKAFTAHETLHLIPDSEMTKIDKKSFPDYEYCPISDSHHHGKDAKIQFVAVVTSRPEVVGDRLQWSVADKTGTANFYFQHRGPNSQYTWNWVQKLQVGDRKVLPRMPMVKVKERKRVRVAKAPFRAVGYAFQGVGVAVSGVARGLEKIGEIGKMGKSAEWVPEADVLDGKKVGWEKKEKELEKRVKMEQAEKKVEYKVFNEKGEKTWKDDDSVASTTKASETIGVSIEKDYDDESVPSTTTKDREIVVDVIIEKEFC</sequence>
<proteinExistence type="predicted"/>